<gene>
    <name evidence="2" type="ORF">MM415A03423_0003</name>
    <name evidence="1" type="ORF">MM415B02038_0015</name>
</gene>
<protein>
    <submittedName>
        <fullName evidence="2">Uncharacterized protein</fullName>
    </submittedName>
</protein>
<reference evidence="2" key="1">
    <citation type="submission" date="2020-03" db="EMBL/GenBank/DDBJ databases">
        <title>The deep terrestrial virosphere.</title>
        <authorList>
            <person name="Holmfeldt K."/>
            <person name="Nilsson E."/>
            <person name="Simone D."/>
            <person name="Lopez-Fernandez M."/>
            <person name="Wu X."/>
            <person name="de Brujin I."/>
            <person name="Lundin D."/>
            <person name="Andersson A."/>
            <person name="Bertilsson S."/>
            <person name="Dopson M."/>
        </authorList>
    </citation>
    <scope>NUCLEOTIDE SEQUENCE</scope>
    <source>
        <strain evidence="2">MM415A03423</strain>
        <strain evidence="1">MM415B02038</strain>
    </source>
</reference>
<sequence>MSCQPQRLPYPTNFKVSNYDLTDTPLLTKTEASLHLYVETTGSDVTGDGSVGNPYATTQKAVGALPDALNNDCYIHVGAGTYTGTTIIRKLTTKSDNTVTPKYLFIVGDPTELLAEQTAEGGTRNTITDTGAFTGVNYAGKFVEILAGPNFIDTSTYYWYKNIFPIRSNTDDVLTLGCTLSSLFTNATHYRIIENATIIEGDGSSTHFGLTNYSSTGVEVHVQSIEFRKTYFGVNNYGRAWVQGCSFVFDTTGYSGVMGNHGSDTLIDGNYATGVWINACFSNNSGNYCASRWNYCYNGKSGFENDSGTYFFSYGCVVDTMTDYGAKAVNSGIIKGSDSINTGTEYSNCAKQAFYAVIGGKISENNATGSGNAEIARVIAASDVFFNSSRITATNLFTFDDNAGRIIDKNTGIIYTGSNYGGKGSVLISTSSTEEIIVPALSASAASSASLIPAGSIVKSVVARVIETTAAPVTNFDVGRTSAGNLDEYVMNKSIALNTTARSTVDGDGTFTGAQINAAADTITITLDGATGVGDPCTIRVTVYYDLEVAPTS</sequence>
<name>A0A6M3JPJ2_9ZZZZ</name>
<proteinExistence type="predicted"/>
<organism evidence="2">
    <name type="scientific">viral metagenome</name>
    <dbReference type="NCBI Taxonomy" id="1070528"/>
    <lineage>
        <taxon>unclassified sequences</taxon>
        <taxon>metagenomes</taxon>
        <taxon>organismal metagenomes</taxon>
    </lineage>
</organism>
<dbReference type="EMBL" id="MT141839">
    <property type="protein sequence ID" value="QJA71001.1"/>
    <property type="molecule type" value="Genomic_DNA"/>
</dbReference>
<evidence type="ECO:0000313" key="1">
    <source>
        <dbReference type="EMBL" id="QJA55517.1"/>
    </source>
</evidence>
<dbReference type="AlphaFoldDB" id="A0A6M3JPJ2"/>
<evidence type="ECO:0000313" key="2">
    <source>
        <dbReference type="EMBL" id="QJA71001.1"/>
    </source>
</evidence>
<dbReference type="EMBL" id="MT141163">
    <property type="protein sequence ID" value="QJA55517.1"/>
    <property type="molecule type" value="Genomic_DNA"/>
</dbReference>
<dbReference type="Gene3D" id="3.30.1910.20">
    <property type="entry name" value="asparaginyl-tRNA synthetase, N-terminal domain"/>
    <property type="match status" value="1"/>
</dbReference>
<accession>A0A6M3JPJ2</accession>